<dbReference type="InterPro" id="IPR007813">
    <property type="entry name" value="PilN"/>
</dbReference>
<dbReference type="KEGG" id="osg:BST96_05360"/>
<organism evidence="2 3">
    <name type="scientific">Oceanicoccus sagamiensis</name>
    <dbReference type="NCBI Taxonomy" id="716816"/>
    <lineage>
        <taxon>Bacteria</taxon>
        <taxon>Pseudomonadati</taxon>
        <taxon>Pseudomonadota</taxon>
        <taxon>Gammaproteobacteria</taxon>
        <taxon>Cellvibrionales</taxon>
        <taxon>Spongiibacteraceae</taxon>
        <taxon>Oceanicoccus</taxon>
    </lineage>
</organism>
<feature type="transmembrane region" description="Helical" evidence="1">
    <location>
        <begin position="24"/>
        <end position="43"/>
    </location>
</feature>
<keyword evidence="1" id="KW-0472">Membrane</keyword>
<accession>A0A1X9NF71</accession>
<reference evidence="2 3" key="1">
    <citation type="submission" date="2016-11" db="EMBL/GenBank/DDBJ databases">
        <title>Trade-off between light-utilization and light-protection in marine flavobacteria.</title>
        <authorList>
            <person name="Kumagai Y."/>
        </authorList>
    </citation>
    <scope>NUCLEOTIDE SEQUENCE [LARGE SCALE GENOMIC DNA]</scope>
    <source>
        <strain evidence="2 3">NBRC 107125</strain>
    </source>
</reference>
<gene>
    <name evidence="2" type="ORF">BST96_05360</name>
</gene>
<dbReference type="OrthoDB" id="6876592at2"/>
<dbReference type="AlphaFoldDB" id="A0A1X9NF71"/>
<dbReference type="EMBL" id="CP019343">
    <property type="protein sequence ID" value="ARN73597.1"/>
    <property type="molecule type" value="Genomic_DNA"/>
</dbReference>
<dbReference type="STRING" id="716816.BST96_05360"/>
<protein>
    <recommendedName>
        <fullName evidence="4">Fimbrial assembly protein</fullName>
    </recommendedName>
</protein>
<evidence type="ECO:0008006" key="4">
    <source>
        <dbReference type="Google" id="ProtNLM"/>
    </source>
</evidence>
<evidence type="ECO:0000313" key="2">
    <source>
        <dbReference type="EMBL" id="ARN73597.1"/>
    </source>
</evidence>
<dbReference type="RefSeq" id="WP_085757711.1">
    <property type="nucleotide sequence ID" value="NZ_CP019343.1"/>
</dbReference>
<dbReference type="Proteomes" id="UP000193450">
    <property type="component" value="Chromosome"/>
</dbReference>
<keyword evidence="3" id="KW-1185">Reference proteome</keyword>
<keyword evidence="1" id="KW-1133">Transmembrane helix</keyword>
<dbReference type="Pfam" id="PF05137">
    <property type="entry name" value="PilN"/>
    <property type="match status" value="1"/>
</dbReference>
<keyword evidence="1" id="KW-0812">Transmembrane</keyword>
<name>A0A1X9NF71_9GAMM</name>
<evidence type="ECO:0000313" key="3">
    <source>
        <dbReference type="Proteomes" id="UP000193450"/>
    </source>
</evidence>
<sequence length="207" mass="23437">MQHLNLYSELDRAVEPPFSGRQQLWIVAAVVVVMVLVYGVLLVGSQSLQSERDALAQRQLTISDQLEQLKERQAKLERDNNLDAEIALLLNDIDFRRQLLASIDPNTNQVENGFAGHLEGLARQHIDGMWLTEIQLQQGGQDLALIGRTRAPEFVPRYLQNLATESIFSGRQFKVFKMSIPEGETNILDFELRGQETISTPESKPIR</sequence>
<evidence type="ECO:0000256" key="1">
    <source>
        <dbReference type="SAM" id="Phobius"/>
    </source>
</evidence>
<proteinExistence type="predicted"/>